<dbReference type="AlphaFoldDB" id="A0A139AP95"/>
<dbReference type="InterPro" id="IPR022742">
    <property type="entry name" value="Hydrolase_4"/>
</dbReference>
<accession>A0A139AP95</accession>
<dbReference type="InterPro" id="IPR029058">
    <property type="entry name" value="AB_hydrolase_fold"/>
</dbReference>
<evidence type="ECO:0000313" key="2">
    <source>
        <dbReference type="EMBL" id="KXS18552.1"/>
    </source>
</evidence>
<dbReference type="OrthoDB" id="9988524at2759"/>
<dbReference type="Proteomes" id="UP000070544">
    <property type="component" value="Unassembled WGS sequence"/>
</dbReference>
<gene>
    <name evidence="2" type="ORF">M427DRAFT_29488</name>
</gene>
<proteinExistence type="predicted"/>
<dbReference type="Gene3D" id="3.40.50.1820">
    <property type="entry name" value="alpha/beta hydrolase"/>
    <property type="match status" value="1"/>
</dbReference>
<evidence type="ECO:0000259" key="1">
    <source>
        <dbReference type="Pfam" id="PF12146"/>
    </source>
</evidence>
<sequence length="274" mass="30669">MLISECSGGGDHQRAKWIQTLVNGLPFDTCTLDARGMGESDGLSTYSNHYEETEDTKAVMDHLAKEYGLWTLCLIGHSKGAGSTLLLAEKYPHLFPPLVIFLNSLYFLNGRPERLADRTFSKWQLWNDVRTKGPQEQSKYRHKGKILPYIVVKQDLDIRETMDLDAAARRVPPHVRVLNITGEKDPIAPPEDVREWDTPFLATSSVAGRNTMAVLKGVAHTYREKAEQDALTKECRDWLLKWAPVVALERKKQGLPVGFLNGGGRGGASKVSRL</sequence>
<dbReference type="SUPFAM" id="SSF53474">
    <property type="entry name" value="alpha/beta-Hydrolases"/>
    <property type="match status" value="1"/>
</dbReference>
<keyword evidence="3" id="KW-1185">Reference proteome</keyword>
<name>A0A139AP95_GONPJ</name>
<protein>
    <submittedName>
        <fullName evidence="2">Alpha/beta-hydrolase</fullName>
    </submittedName>
</protein>
<reference evidence="2 3" key="1">
    <citation type="journal article" date="2015" name="Genome Biol. Evol.">
        <title>Phylogenomic analyses indicate that early fungi evolved digesting cell walls of algal ancestors of land plants.</title>
        <authorList>
            <person name="Chang Y."/>
            <person name="Wang S."/>
            <person name="Sekimoto S."/>
            <person name="Aerts A.L."/>
            <person name="Choi C."/>
            <person name="Clum A."/>
            <person name="LaButti K.M."/>
            <person name="Lindquist E.A."/>
            <person name="Yee Ngan C."/>
            <person name="Ohm R.A."/>
            <person name="Salamov A.A."/>
            <person name="Grigoriev I.V."/>
            <person name="Spatafora J.W."/>
            <person name="Berbee M.L."/>
        </authorList>
    </citation>
    <scope>NUCLEOTIDE SEQUENCE [LARGE SCALE GENOMIC DNA]</scope>
    <source>
        <strain evidence="2 3">JEL478</strain>
    </source>
</reference>
<dbReference type="STRING" id="1344416.A0A139AP95"/>
<feature type="domain" description="Serine aminopeptidase S33" evidence="1">
    <location>
        <begin position="26"/>
        <end position="220"/>
    </location>
</feature>
<dbReference type="GO" id="GO:0016787">
    <property type="term" value="F:hydrolase activity"/>
    <property type="evidence" value="ECO:0007669"/>
    <property type="project" value="UniProtKB-KW"/>
</dbReference>
<dbReference type="EMBL" id="KQ965741">
    <property type="protein sequence ID" value="KXS18552.1"/>
    <property type="molecule type" value="Genomic_DNA"/>
</dbReference>
<dbReference type="Pfam" id="PF12146">
    <property type="entry name" value="Hydrolase_4"/>
    <property type="match status" value="1"/>
</dbReference>
<evidence type="ECO:0000313" key="3">
    <source>
        <dbReference type="Proteomes" id="UP000070544"/>
    </source>
</evidence>
<keyword evidence="2" id="KW-0378">Hydrolase</keyword>
<organism evidence="2 3">
    <name type="scientific">Gonapodya prolifera (strain JEL478)</name>
    <name type="common">Monoblepharis prolifera</name>
    <dbReference type="NCBI Taxonomy" id="1344416"/>
    <lineage>
        <taxon>Eukaryota</taxon>
        <taxon>Fungi</taxon>
        <taxon>Fungi incertae sedis</taxon>
        <taxon>Chytridiomycota</taxon>
        <taxon>Chytridiomycota incertae sedis</taxon>
        <taxon>Monoblepharidomycetes</taxon>
        <taxon>Monoblepharidales</taxon>
        <taxon>Gonapodyaceae</taxon>
        <taxon>Gonapodya</taxon>
    </lineage>
</organism>